<dbReference type="HAMAP" id="MF_01464_B">
    <property type="entry name" value="SecF_B"/>
    <property type="match status" value="1"/>
</dbReference>
<proteinExistence type="inferred from homology"/>
<dbReference type="InterPro" id="IPR022813">
    <property type="entry name" value="SecD/SecF_arch_bac"/>
</dbReference>
<evidence type="ECO:0000256" key="2">
    <source>
        <dbReference type="ARBA" id="ARBA00022448"/>
    </source>
</evidence>
<dbReference type="InterPro" id="IPR055344">
    <property type="entry name" value="SecD_SecF_C_bact"/>
</dbReference>
<dbReference type="Pfam" id="PF07549">
    <property type="entry name" value="Sec_GG"/>
    <property type="match status" value="1"/>
</dbReference>
<dbReference type="InterPro" id="IPR022646">
    <property type="entry name" value="SecD/SecF_CS"/>
</dbReference>
<dbReference type="Gene3D" id="1.20.1640.10">
    <property type="entry name" value="Multidrug efflux transporter AcrB transmembrane domain"/>
    <property type="match status" value="1"/>
</dbReference>
<feature type="region of interest" description="Disordered" evidence="10">
    <location>
        <begin position="320"/>
        <end position="384"/>
    </location>
</feature>
<feature type="compositionally biased region" description="Basic residues" evidence="10">
    <location>
        <begin position="371"/>
        <end position="384"/>
    </location>
</feature>
<dbReference type="EMBL" id="JBHSTI010000008">
    <property type="protein sequence ID" value="MFC6238329.1"/>
    <property type="molecule type" value="Genomic_DNA"/>
</dbReference>
<keyword evidence="3 9" id="KW-1003">Cell membrane</keyword>
<organism evidence="12 13">
    <name type="scientific">Longivirga aurantiaca</name>
    <dbReference type="NCBI Taxonomy" id="1837743"/>
    <lineage>
        <taxon>Bacteria</taxon>
        <taxon>Bacillati</taxon>
        <taxon>Actinomycetota</taxon>
        <taxon>Actinomycetes</taxon>
        <taxon>Sporichthyales</taxon>
        <taxon>Sporichthyaceae</taxon>
        <taxon>Longivirga</taxon>
    </lineage>
</organism>
<gene>
    <name evidence="9 12" type="primary">secF</name>
    <name evidence="12" type="ORF">ACFQGU_10610</name>
</gene>
<evidence type="ECO:0000259" key="11">
    <source>
        <dbReference type="Pfam" id="PF02355"/>
    </source>
</evidence>
<evidence type="ECO:0000256" key="6">
    <source>
        <dbReference type="ARBA" id="ARBA00022989"/>
    </source>
</evidence>
<evidence type="ECO:0000256" key="8">
    <source>
        <dbReference type="ARBA" id="ARBA00023136"/>
    </source>
</evidence>
<protein>
    <recommendedName>
        <fullName evidence="9">Protein-export membrane protein SecF</fullName>
    </recommendedName>
</protein>
<feature type="transmembrane region" description="Helical" evidence="9">
    <location>
        <begin position="276"/>
        <end position="300"/>
    </location>
</feature>
<keyword evidence="8 9" id="KW-0472">Membrane</keyword>
<feature type="transmembrane region" description="Helical" evidence="9">
    <location>
        <begin position="251"/>
        <end position="270"/>
    </location>
</feature>
<dbReference type="InterPro" id="IPR048634">
    <property type="entry name" value="SecD_SecF_C"/>
</dbReference>
<dbReference type="Proteomes" id="UP001596138">
    <property type="component" value="Unassembled WGS sequence"/>
</dbReference>
<keyword evidence="13" id="KW-1185">Reference proteome</keyword>
<keyword evidence="6 9" id="KW-1133">Transmembrane helix</keyword>
<dbReference type="PANTHER" id="PTHR30081:SF8">
    <property type="entry name" value="PROTEIN TRANSLOCASE SUBUNIT SECF"/>
    <property type="match status" value="1"/>
</dbReference>
<evidence type="ECO:0000313" key="12">
    <source>
        <dbReference type="EMBL" id="MFC6238329.1"/>
    </source>
</evidence>
<feature type="transmembrane region" description="Helical" evidence="9">
    <location>
        <begin position="166"/>
        <end position="186"/>
    </location>
</feature>
<comment type="function">
    <text evidence="9">Part of the Sec protein translocase complex. Interacts with the SecYEG preprotein conducting channel. SecDF uses the proton motive force (PMF) to complete protein translocation after the ATP-dependent function of SecA.</text>
</comment>
<dbReference type="SUPFAM" id="SSF82866">
    <property type="entry name" value="Multidrug efflux transporter AcrB transmembrane domain"/>
    <property type="match status" value="1"/>
</dbReference>
<keyword evidence="2 9" id="KW-0813">Transport</keyword>
<comment type="subunit">
    <text evidence="9">Forms a complex with SecD. Part of the essential Sec protein translocation apparatus which comprises SecA, SecYEG and auxiliary proteins SecDF. Other proteins may also be involved.</text>
</comment>
<comment type="caution">
    <text evidence="12">The sequence shown here is derived from an EMBL/GenBank/DDBJ whole genome shotgun (WGS) entry which is preliminary data.</text>
</comment>
<evidence type="ECO:0000313" key="13">
    <source>
        <dbReference type="Proteomes" id="UP001596138"/>
    </source>
</evidence>
<evidence type="ECO:0000256" key="7">
    <source>
        <dbReference type="ARBA" id="ARBA00023010"/>
    </source>
</evidence>
<dbReference type="NCBIfam" id="TIGR00966">
    <property type="entry name" value="transloc_SecF"/>
    <property type="match status" value="1"/>
</dbReference>
<evidence type="ECO:0000256" key="3">
    <source>
        <dbReference type="ARBA" id="ARBA00022475"/>
    </source>
</evidence>
<dbReference type="RefSeq" id="WP_386766450.1">
    <property type="nucleotide sequence ID" value="NZ_JBHSTI010000008.1"/>
</dbReference>
<feature type="transmembrane region" description="Helical" evidence="9">
    <location>
        <begin position="192"/>
        <end position="213"/>
    </location>
</feature>
<evidence type="ECO:0000256" key="9">
    <source>
        <dbReference type="HAMAP-Rule" id="MF_01464"/>
    </source>
</evidence>
<feature type="transmembrane region" description="Helical" evidence="9">
    <location>
        <begin position="28"/>
        <end position="48"/>
    </location>
</feature>
<feature type="transmembrane region" description="Helical" evidence="9">
    <location>
        <begin position="141"/>
        <end position="159"/>
    </location>
</feature>
<sequence>MPTRLGSLAHRLYSGEVSYDFVGKRRRWYALSGVILVLALVGLFGRGLNLGIEFRGGSEFRVPGTTATVEDARASAEAAGIQDPIVTEVGQGVLRIQTPALTPTESAAVTQQLSDDLGAPVADIGVQLVGPSWGAEITQRAVQGLVAFLVLVVIFLSFYFEWRLAVAALVALLHDLVITIGIYALTGFEVTPATVIGVLTILGFSLYDTVVVFDKVRENTRNITSGNRATYSEAANLALNQTLVRSINTSIVALLPVAAILVIGVGLLGAGTLKDLALALFIGTAAGTYSSIFIATPVACQLQERRPEMKALAARVEARRAGLDSRARRRPAGSGTATAVVEETEAEADGQTVAEQLASPQTVAPAGPRQQPKRNVPRQQRKKR</sequence>
<name>A0ABW1T203_9ACTN</name>
<dbReference type="InterPro" id="IPR005665">
    <property type="entry name" value="SecF_bac"/>
</dbReference>
<comment type="similarity">
    <text evidence="9">Belongs to the SecD/SecF family. SecF subfamily.</text>
</comment>
<comment type="subcellular location">
    <subcellularLocation>
        <location evidence="1 9">Cell membrane</location>
        <topology evidence="1 9">Multi-pass membrane protein</topology>
    </subcellularLocation>
</comment>
<dbReference type="InterPro" id="IPR022645">
    <property type="entry name" value="SecD/SecF_bac"/>
</dbReference>
<keyword evidence="5 9" id="KW-0653">Protein transport</keyword>
<evidence type="ECO:0000256" key="5">
    <source>
        <dbReference type="ARBA" id="ARBA00022927"/>
    </source>
</evidence>
<reference evidence="13" key="1">
    <citation type="journal article" date="2019" name="Int. J. Syst. Evol. Microbiol.">
        <title>The Global Catalogue of Microorganisms (GCM) 10K type strain sequencing project: providing services to taxonomists for standard genome sequencing and annotation.</title>
        <authorList>
            <consortium name="The Broad Institute Genomics Platform"/>
            <consortium name="The Broad Institute Genome Sequencing Center for Infectious Disease"/>
            <person name="Wu L."/>
            <person name="Ma J."/>
        </authorList>
    </citation>
    <scope>NUCLEOTIDE SEQUENCE [LARGE SCALE GENOMIC DNA]</scope>
    <source>
        <strain evidence="13">CGMCC 4.7317</strain>
    </source>
</reference>
<dbReference type="PRINTS" id="PR01755">
    <property type="entry name" value="SECFTRNLCASE"/>
</dbReference>
<evidence type="ECO:0000256" key="4">
    <source>
        <dbReference type="ARBA" id="ARBA00022692"/>
    </source>
</evidence>
<evidence type="ECO:0000256" key="10">
    <source>
        <dbReference type="SAM" id="MobiDB-lite"/>
    </source>
</evidence>
<keyword evidence="7 9" id="KW-0811">Translocation</keyword>
<accession>A0ABW1T203</accession>
<dbReference type="NCBIfam" id="TIGR00916">
    <property type="entry name" value="2A0604s01"/>
    <property type="match status" value="1"/>
</dbReference>
<dbReference type="Pfam" id="PF02355">
    <property type="entry name" value="SecD_SecF_C"/>
    <property type="match status" value="1"/>
</dbReference>
<feature type="domain" description="Protein export membrane protein SecD/SecF C-terminal" evidence="11">
    <location>
        <begin position="118"/>
        <end position="304"/>
    </location>
</feature>
<evidence type="ECO:0000256" key="1">
    <source>
        <dbReference type="ARBA" id="ARBA00004651"/>
    </source>
</evidence>
<dbReference type="PANTHER" id="PTHR30081">
    <property type="entry name" value="PROTEIN-EXPORT MEMBRANE PROTEIN SEC"/>
    <property type="match status" value="1"/>
</dbReference>
<keyword evidence="4 9" id="KW-0812">Transmembrane</keyword>